<reference evidence="2" key="2">
    <citation type="submission" date="2021-12" db="EMBL/GenBank/DDBJ databases">
        <title>Resequencing data analysis of finger millet.</title>
        <authorList>
            <person name="Hatakeyama M."/>
            <person name="Aluri S."/>
            <person name="Balachadran M.T."/>
            <person name="Sivarajan S.R."/>
            <person name="Poveda L."/>
            <person name="Shimizu-Inatsugi R."/>
            <person name="Schlapbach R."/>
            <person name="Sreeman S.M."/>
            <person name="Shimizu K.K."/>
        </authorList>
    </citation>
    <scope>NUCLEOTIDE SEQUENCE</scope>
</reference>
<evidence type="ECO:0000313" key="2">
    <source>
        <dbReference type="EMBL" id="GJN24722.1"/>
    </source>
</evidence>
<gene>
    <name evidence="2" type="primary">gb12477</name>
    <name evidence="2" type="ORF">PR202_gb12477</name>
</gene>
<evidence type="ECO:0000313" key="3">
    <source>
        <dbReference type="Proteomes" id="UP001054889"/>
    </source>
</evidence>
<dbReference type="InterPro" id="IPR026960">
    <property type="entry name" value="RVT-Znf"/>
</dbReference>
<keyword evidence="3" id="KW-1185">Reference proteome</keyword>
<dbReference type="AlphaFoldDB" id="A0AAV5EPH5"/>
<evidence type="ECO:0000259" key="1">
    <source>
        <dbReference type="Pfam" id="PF13966"/>
    </source>
</evidence>
<protein>
    <recommendedName>
        <fullName evidence="1">Reverse transcriptase zinc-binding domain-containing protein</fullName>
    </recommendedName>
</protein>
<feature type="domain" description="Reverse transcriptase zinc-binding" evidence="1">
    <location>
        <begin position="1"/>
        <end position="52"/>
    </location>
</feature>
<name>A0AAV5EPH5_ELECO</name>
<organism evidence="2 3">
    <name type="scientific">Eleusine coracana subsp. coracana</name>
    <dbReference type="NCBI Taxonomy" id="191504"/>
    <lineage>
        <taxon>Eukaryota</taxon>
        <taxon>Viridiplantae</taxon>
        <taxon>Streptophyta</taxon>
        <taxon>Embryophyta</taxon>
        <taxon>Tracheophyta</taxon>
        <taxon>Spermatophyta</taxon>
        <taxon>Magnoliopsida</taxon>
        <taxon>Liliopsida</taxon>
        <taxon>Poales</taxon>
        <taxon>Poaceae</taxon>
        <taxon>PACMAD clade</taxon>
        <taxon>Chloridoideae</taxon>
        <taxon>Cynodonteae</taxon>
        <taxon>Eleusininae</taxon>
        <taxon>Eleusine</taxon>
    </lineage>
</organism>
<reference evidence="2" key="1">
    <citation type="journal article" date="2018" name="DNA Res.">
        <title>Multiple hybrid de novo genome assembly of finger millet, an orphan allotetraploid crop.</title>
        <authorList>
            <person name="Hatakeyama M."/>
            <person name="Aluri S."/>
            <person name="Balachadran M.T."/>
            <person name="Sivarajan S.R."/>
            <person name="Patrignani A."/>
            <person name="Gruter S."/>
            <person name="Poveda L."/>
            <person name="Shimizu-Inatsugi R."/>
            <person name="Baeten J."/>
            <person name="Francoijs K.J."/>
            <person name="Nataraja K.N."/>
            <person name="Reddy Y.A.N."/>
            <person name="Phadnis S."/>
            <person name="Ravikumar R.L."/>
            <person name="Schlapbach R."/>
            <person name="Sreeman S.M."/>
            <person name="Shimizu K.K."/>
        </authorList>
    </citation>
    <scope>NUCLEOTIDE SEQUENCE</scope>
</reference>
<comment type="caution">
    <text evidence="2">The sequence shown here is derived from an EMBL/GenBank/DDBJ whole genome shotgun (WGS) entry which is preliminary data.</text>
</comment>
<dbReference type="EMBL" id="BQKI01000077">
    <property type="protein sequence ID" value="GJN24722.1"/>
    <property type="molecule type" value="Genomic_DNA"/>
</dbReference>
<dbReference type="Pfam" id="PF13966">
    <property type="entry name" value="zf-RVT"/>
    <property type="match status" value="1"/>
</dbReference>
<proteinExistence type="predicted"/>
<dbReference type="Proteomes" id="UP001054889">
    <property type="component" value="Unassembled WGS sequence"/>
</dbReference>
<sequence length="152" mass="17313">MFLWLAVRNKCWTADQLAKRGLDHPEHCVLCDQEEETVQHILIGCVFARDFWFRILQAFNLQQLTPGSNESDFASWWKKASNRVAKQHRKGLNKLIILGAWTIWKHRNVVVFDGLSPTIQVALDNLRLEAQLWTFAGARSLGDLGLGGLLSS</sequence>
<accession>A0AAV5EPH5</accession>